<feature type="region of interest" description="Disordered" evidence="1">
    <location>
        <begin position="116"/>
        <end position="142"/>
    </location>
</feature>
<dbReference type="AlphaFoldDB" id="J0WPS7"/>
<sequence>MASLAAQAAIAICKSLVNMTAPPFPLHLAALQAPKPSKRASTTSQDADNEEDSERSGDDELEADDKENVEVPCTENEDGRDAKDISSLTAAAAIDTARYYPALCTHSDTALVDARTEHSGPLPAPVPRPTNSSSGAASELTPPQDLRSRLYVVGSIVIRAAESPLLQRRPQFCYFAGLEAEITGSRNNLRFPH</sequence>
<name>J0WPS7_AURST</name>
<gene>
    <name evidence="2" type="ORF">AURDEDRAFT_177052</name>
</gene>
<dbReference type="Proteomes" id="UP000006514">
    <property type="component" value="Unassembled WGS sequence"/>
</dbReference>
<reference evidence="3" key="1">
    <citation type="journal article" date="2012" name="Science">
        <title>The Paleozoic origin of enzymatic lignin decomposition reconstructed from 31 fungal genomes.</title>
        <authorList>
            <person name="Floudas D."/>
            <person name="Binder M."/>
            <person name="Riley R."/>
            <person name="Barry K."/>
            <person name="Blanchette R.A."/>
            <person name="Henrissat B."/>
            <person name="Martinez A.T."/>
            <person name="Otillar R."/>
            <person name="Spatafora J.W."/>
            <person name="Yadav J.S."/>
            <person name="Aerts A."/>
            <person name="Benoit I."/>
            <person name="Boyd A."/>
            <person name="Carlson A."/>
            <person name="Copeland A."/>
            <person name="Coutinho P.M."/>
            <person name="de Vries R.P."/>
            <person name="Ferreira P."/>
            <person name="Findley K."/>
            <person name="Foster B."/>
            <person name="Gaskell J."/>
            <person name="Glotzer D."/>
            <person name="Gorecki P."/>
            <person name="Heitman J."/>
            <person name="Hesse C."/>
            <person name="Hori C."/>
            <person name="Igarashi K."/>
            <person name="Jurgens J.A."/>
            <person name="Kallen N."/>
            <person name="Kersten P."/>
            <person name="Kohler A."/>
            <person name="Kuees U."/>
            <person name="Kumar T.K.A."/>
            <person name="Kuo A."/>
            <person name="LaButti K."/>
            <person name="Larrondo L.F."/>
            <person name="Lindquist E."/>
            <person name="Ling A."/>
            <person name="Lombard V."/>
            <person name="Lucas S."/>
            <person name="Lundell T."/>
            <person name="Martin R."/>
            <person name="McLaughlin D.J."/>
            <person name="Morgenstern I."/>
            <person name="Morin E."/>
            <person name="Murat C."/>
            <person name="Nagy L.G."/>
            <person name="Nolan M."/>
            <person name="Ohm R.A."/>
            <person name="Patyshakuliyeva A."/>
            <person name="Rokas A."/>
            <person name="Ruiz-Duenas F.J."/>
            <person name="Sabat G."/>
            <person name="Salamov A."/>
            <person name="Samejima M."/>
            <person name="Schmutz J."/>
            <person name="Slot J.C."/>
            <person name="St John F."/>
            <person name="Stenlid J."/>
            <person name="Sun H."/>
            <person name="Sun S."/>
            <person name="Syed K."/>
            <person name="Tsang A."/>
            <person name="Wiebenga A."/>
            <person name="Young D."/>
            <person name="Pisabarro A."/>
            <person name="Eastwood D.C."/>
            <person name="Martin F."/>
            <person name="Cullen D."/>
            <person name="Grigoriev I.V."/>
            <person name="Hibbett D.S."/>
        </authorList>
    </citation>
    <scope>NUCLEOTIDE SEQUENCE [LARGE SCALE GENOMIC DNA]</scope>
    <source>
        <strain evidence="3">TFB10046</strain>
    </source>
</reference>
<accession>J0WPS7</accession>
<evidence type="ECO:0000313" key="2">
    <source>
        <dbReference type="EMBL" id="EJD33882.1"/>
    </source>
</evidence>
<dbReference type="EMBL" id="JH688058">
    <property type="protein sequence ID" value="EJD33882.1"/>
    <property type="molecule type" value="Genomic_DNA"/>
</dbReference>
<feature type="compositionally biased region" description="Acidic residues" evidence="1">
    <location>
        <begin position="47"/>
        <end position="67"/>
    </location>
</feature>
<proteinExistence type="predicted"/>
<dbReference type="KEGG" id="adl:AURDEDRAFT_177052"/>
<dbReference type="InParanoid" id="J0WPS7"/>
<protein>
    <submittedName>
        <fullName evidence="2">Uncharacterized protein</fullName>
    </submittedName>
</protein>
<evidence type="ECO:0000313" key="3">
    <source>
        <dbReference type="Proteomes" id="UP000006514"/>
    </source>
</evidence>
<feature type="region of interest" description="Disordered" evidence="1">
    <location>
        <begin position="32"/>
        <end position="82"/>
    </location>
</feature>
<organism evidence="2 3">
    <name type="scientific">Auricularia subglabra (strain TFB-10046 / SS5)</name>
    <name type="common">White-rot fungus</name>
    <name type="synonym">Auricularia delicata (strain TFB10046)</name>
    <dbReference type="NCBI Taxonomy" id="717982"/>
    <lineage>
        <taxon>Eukaryota</taxon>
        <taxon>Fungi</taxon>
        <taxon>Dikarya</taxon>
        <taxon>Basidiomycota</taxon>
        <taxon>Agaricomycotina</taxon>
        <taxon>Agaricomycetes</taxon>
        <taxon>Auriculariales</taxon>
        <taxon>Auriculariaceae</taxon>
        <taxon>Auricularia</taxon>
    </lineage>
</organism>
<keyword evidence="3" id="KW-1185">Reference proteome</keyword>
<evidence type="ECO:0000256" key="1">
    <source>
        <dbReference type="SAM" id="MobiDB-lite"/>
    </source>
</evidence>